<proteinExistence type="predicted"/>
<feature type="transmembrane region" description="Helical" evidence="1">
    <location>
        <begin position="250"/>
        <end position="270"/>
    </location>
</feature>
<feature type="transmembrane region" description="Helical" evidence="1">
    <location>
        <begin position="154"/>
        <end position="175"/>
    </location>
</feature>
<feature type="transmembrane region" description="Helical" evidence="1">
    <location>
        <begin position="181"/>
        <end position="198"/>
    </location>
</feature>
<evidence type="ECO:0000313" key="2">
    <source>
        <dbReference type="EMBL" id="KMT59216.1"/>
    </source>
</evidence>
<dbReference type="PATRIC" id="fig|1430899.3.peg.1794"/>
<feature type="transmembrane region" description="Helical" evidence="1">
    <location>
        <begin position="440"/>
        <end position="457"/>
    </location>
</feature>
<keyword evidence="1" id="KW-1133">Transmembrane helix</keyword>
<feature type="transmembrane region" description="Helical" evidence="1">
    <location>
        <begin position="226"/>
        <end position="243"/>
    </location>
</feature>
<dbReference type="Proteomes" id="UP000052258">
    <property type="component" value="Unassembled WGS sequence"/>
</dbReference>
<feature type="transmembrane region" description="Helical" evidence="1">
    <location>
        <begin position="123"/>
        <end position="142"/>
    </location>
</feature>
<reference evidence="2 3" key="1">
    <citation type="journal article" date="2015" name="Genome Biol. Evol.">
        <title>Comparative Genomics of Listeria Sensu Lato: Genus-Wide Differences in Evolutionary Dynamics and the Progressive Gain of Complex, Potentially Pathogenicity-Related Traits through Lateral Gene Transfer.</title>
        <authorList>
            <person name="Chiara M."/>
            <person name="Caruso M."/>
            <person name="D'Erchia A.M."/>
            <person name="Manzari C."/>
            <person name="Fraccalvieri R."/>
            <person name="Goffredo E."/>
            <person name="Latorre L."/>
            <person name="Miccolupo A."/>
            <person name="Padalino I."/>
            <person name="Santagada G."/>
            <person name="Chiocco D."/>
            <person name="Pesole G."/>
            <person name="Horner D.S."/>
            <person name="Parisi A."/>
        </authorList>
    </citation>
    <scope>NUCLEOTIDE SEQUENCE [LARGE SCALE GENOMIC DNA]</scope>
    <source>
        <strain evidence="2 3">1991</strain>
    </source>
</reference>
<keyword evidence="1" id="KW-0812">Transmembrane</keyword>
<gene>
    <name evidence="2" type="ORF">X560_1757</name>
</gene>
<evidence type="ECO:0000256" key="1">
    <source>
        <dbReference type="SAM" id="Phobius"/>
    </source>
</evidence>
<keyword evidence="3" id="KW-1185">Reference proteome</keyword>
<protein>
    <recommendedName>
        <fullName evidence="4">Transmembrane protein</fullName>
    </recommendedName>
</protein>
<sequence length="503" mass="57181">MGEKHVNQVIYAKWIAFVHFVKQWMSPALFATLGVLIIGIIVLFVPPYIGLADNGDFFRVFSSNGMYVDQVQHTATQFGYFVKDYPIYEYFNEQHTAFFSSQSLFIQSALFLNNFFLDGIFDIRFLALLYFIFLLGAVYLLVEGITTKMKGFSGYVVALFAILIFGDTAYIAYFNSFFGEGLMLIAMLYISASLLLIYQNRYNDYWMLALFFVSSLLLITTKQQNAPVAIVIGMLGLLLLFIKKNKAFRIWTASALGAIVLTGVLMYAFIPETFVTINQYQTMTRGVILNTEEPEKDLKDMGINEQFALLKGTTYFQKYKMVETDSPFMEENFYRHFGFVPVLEFYISHPNTLLQMLNLSAEHAFTIRPLEMGNYEKSAGKPFGAKTGFFTLYSTVKHNASPSSFGMIVLFALAVILGYSRGSIQKWRLGDFRGLVRLDLVLILVGTSFAVLLTTIVGDGEADLAKHEFLFNVCFDILILMILASLTEFTWEQIAKRRAKKHV</sequence>
<feature type="transmembrane region" description="Helical" evidence="1">
    <location>
        <begin position="28"/>
        <end position="49"/>
    </location>
</feature>
<comment type="caution">
    <text evidence="2">The sequence shown here is derived from an EMBL/GenBank/DDBJ whole genome shotgun (WGS) entry which is preliminary data.</text>
</comment>
<evidence type="ECO:0000313" key="3">
    <source>
        <dbReference type="Proteomes" id="UP000052258"/>
    </source>
</evidence>
<accession>A0A0J8J4G1</accession>
<dbReference type="OrthoDB" id="129479at2"/>
<name>A0A0J8J4G1_9LIST</name>
<dbReference type="EMBL" id="AZHO01000021">
    <property type="protein sequence ID" value="KMT59216.1"/>
    <property type="molecule type" value="Genomic_DNA"/>
</dbReference>
<feature type="transmembrane region" description="Helical" evidence="1">
    <location>
        <begin position="205"/>
        <end position="220"/>
    </location>
</feature>
<evidence type="ECO:0008006" key="4">
    <source>
        <dbReference type="Google" id="ProtNLM"/>
    </source>
</evidence>
<keyword evidence="1" id="KW-0472">Membrane</keyword>
<organism evidence="2 3">
    <name type="scientific">Listeria fleischmannii 1991</name>
    <dbReference type="NCBI Taxonomy" id="1430899"/>
    <lineage>
        <taxon>Bacteria</taxon>
        <taxon>Bacillati</taxon>
        <taxon>Bacillota</taxon>
        <taxon>Bacilli</taxon>
        <taxon>Bacillales</taxon>
        <taxon>Listeriaceae</taxon>
        <taxon>Listeria</taxon>
    </lineage>
</organism>
<feature type="transmembrane region" description="Helical" evidence="1">
    <location>
        <begin position="400"/>
        <end position="419"/>
    </location>
</feature>
<feature type="transmembrane region" description="Helical" evidence="1">
    <location>
        <begin position="469"/>
        <end position="491"/>
    </location>
</feature>
<dbReference type="AlphaFoldDB" id="A0A0J8J4G1"/>